<protein>
    <recommendedName>
        <fullName evidence="3">histidine kinase</fullName>
        <ecNumber evidence="3">2.7.13.3</ecNumber>
    </recommendedName>
</protein>
<evidence type="ECO:0000256" key="5">
    <source>
        <dbReference type="ARBA" id="ARBA00022679"/>
    </source>
</evidence>
<dbReference type="AlphaFoldDB" id="A0A1M5QYP6"/>
<dbReference type="GO" id="GO:0005524">
    <property type="term" value="F:ATP binding"/>
    <property type="evidence" value="ECO:0007669"/>
    <property type="project" value="UniProtKB-KW"/>
</dbReference>
<dbReference type="PROSITE" id="PS50109">
    <property type="entry name" value="HIS_KIN"/>
    <property type="match status" value="1"/>
</dbReference>
<dbReference type="InterPro" id="IPR036890">
    <property type="entry name" value="HATPase_C_sf"/>
</dbReference>
<dbReference type="InterPro" id="IPR005467">
    <property type="entry name" value="His_kinase_dom"/>
</dbReference>
<keyword evidence="4" id="KW-0597">Phosphoprotein</keyword>
<dbReference type="PROSITE" id="PS50885">
    <property type="entry name" value="HAMP"/>
    <property type="match status" value="1"/>
</dbReference>
<gene>
    <name evidence="16" type="ORF">SAMN02745129_1395</name>
</gene>
<dbReference type="InterPro" id="IPR058619">
    <property type="entry name" value="PhoQ/CarS-like_HATPase"/>
</dbReference>
<evidence type="ECO:0000259" key="15">
    <source>
        <dbReference type="PROSITE" id="PS50885"/>
    </source>
</evidence>
<dbReference type="InterPro" id="IPR004358">
    <property type="entry name" value="Sig_transdc_His_kin-like_C"/>
</dbReference>
<keyword evidence="5" id="KW-0808">Transferase</keyword>
<dbReference type="GO" id="GO:0000160">
    <property type="term" value="P:phosphorelay signal transduction system"/>
    <property type="evidence" value="ECO:0007669"/>
    <property type="project" value="UniProtKB-KW"/>
</dbReference>
<dbReference type="PANTHER" id="PTHR45436">
    <property type="entry name" value="SENSOR HISTIDINE KINASE YKOH"/>
    <property type="match status" value="1"/>
</dbReference>
<evidence type="ECO:0000256" key="2">
    <source>
        <dbReference type="ARBA" id="ARBA00004370"/>
    </source>
</evidence>
<dbReference type="GO" id="GO:0004673">
    <property type="term" value="F:protein histidine kinase activity"/>
    <property type="evidence" value="ECO:0007669"/>
    <property type="project" value="UniProtKB-EC"/>
</dbReference>
<evidence type="ECO:0000256" key="11">
    <source>
        <dbReference type="ARBA" id="ARBA00023012"/>
    </source>
</evidence>
<evidence type="ECO:0000256" key="4">
    <source>
        <dbReference type="ARBA" id="ARBA00022553"/>
    </source>
</evidence>
<keyword evidence="7" id="KW-0547">Nucleotide-binding</keyword>
<evidence type="ECO:0000256" key="7">
    <source>
        <dbReference type="ARBA" id="ARBA00022741"/>
    </source>
</evidence>
<evidence type="ECO:0000256" key="9">
    <source>
        <dbReference type="ARBA" id="ARBA00022840"/>
    </source>
</evidence>
<evidence type="ECO:0000256" key="6">
    <source>
        <dbReference type="ARBA" id="ARBA00022692"/>
    </source>
</evidence>
<evidence type="ECO:0000256" key="8">
    <source>
        <dbReference type="ARBA" id="ARBA00022777"/>
    </source>
</evidence>
<dbReference type="Proteomes" id="UP000184268">
    <property type="component" value="Unassembled WGS sequence"/>
</dbReference>
<keyword evidence="9" id="KW-0067">ATP-binding</keyword>
<keyword evidence="10 13" id="KW-1133">Transmembrane helix</keyword>
<feature type="transmembrane region" description="Helical" evidence="13">
    <location>
        <begin position="15"/>
        <end position="36"/>
    </location>
</feature>
<dbReference type="EMBL" id="FQXG01000002">
    <property type="protein sequence ID" value="SHH18663.1"/>
    <property type="molecule type" value="Genomic_DNA"/>
</dbReference>
<dbReference type="SMART" id="SM00387">
    <property type="entry name" value="HATPase_c"/>
    <property type="match status" value="1"/>
</dbReference>
<feature type="domain" description="HAMP" evidence="15">
    <location>
        <begin position="194"/>
        <end position="245"/>
    </location>
</feature>
<evidence type="ECO:0000256" key="1">
    <source>
        <dbReference type="ARBA" id="ARBA00000085"/>
    </source>
</evidence>
<dbReference type="STRING" id="299255.SAMN02745129_1395"/>
<dbReference type="GO" id="GO:0005886">
    <property type="term" value="C:plasma membrane"/>
    <property type="evidence" value="ECO:0007669"/>
    <property type="project" value="TreeGrafter"/>
</dbReference>
<keyword evidence="17" id="KW-1185">Reference proteome</keyword>
<dbReference type="InterPro" id="IPR050428">
    <property type="entry name" value="TCS_sensor_his_kinase"/>
</dbReference>
<keyword evidence="11" id="KW-0902">Two-component regulatory system</keyword>
<organism evidence="16 17">
    <name type="scientific">Ferrimonas marina</name>
    <dbReference type="NCBI Taxonomy" id="299255"/>
    <lineage>
        <taxon>Bacteria</taxon>
        <taxon>Pseudomonadati</taxon>
        <taxon>Pseudomonadota</taxon>
        <taxon>Gammaproteobacteria</taxon>
        <taxon>Alteromonadales</taxon>
        <taxon>Ferrimonadaceae</taxon>
        <taxon>Ferrimonas</taxon>
    </lineage>
</organism>
<comment type="subcellular location">
    <subcellularLocation>
        <location evidence="2">Membrane</location>
    </subcellularLocation>
</comment>
<evidence type="ECO:0000313" key="17">
    <source>
        <dbReference type="Proteomes" id="UP000184268"/>
    </source>
</evidence>
<dbReference type="OrthoDB" id="9809567at2"/>
<accession>A0A1M5QYP6</accession>
<dbReference type="SUPFAM" id="SSF55874">
    <property type="entry name" value="ATPase domain of HSP90 chaperone/DNA topoisomerase II/histidine kinase"/>
    <property type="match status" value="1"/>
</dbReference>
<evidence type="ECO:0000256" key="3">
    <source>
        <dbReference type="ARBA" id="ARBA00012438"/>
    </source>
</evidence>
<feature type="domain" description="Histidine kinase" evidence="14">
    <location>
        <begin position="253"/>
        <end position="455"/>
    </location>
</feature>
<dbReference type="EC" id="2.7.13.3" evidence="3"/>
<comment type="catalytic activity">
    <reaction evidence="1">
        <text>ATP + protein L-histidine = ADP + protein N-phospho-L-histidine.</text>
        <dbReference type="EC" id="2.7.13.3"/>
    </reaction>
</comment>
<dbReference type="PANTHER" id="PTHR45436:SF4">
    <property type="entry name" value="SENSOR PROTEIN PHOQ"/>
    <property type="match status" value="1"/>
</dbReference>
<keyword evidence="6 13" id="KW-0812">Transmembrane</keyword>
<dbReference type="Gene3D" id="1.10.287.130">
    <property type="match status" value="1"/>
</dbReference>
<name>A0A1M5QYP6_9GAMM</name>
<dbReference type="PRINTS" id="PR00344">
    <property type="entry name" value="BCTRLSENSOR"/>
</dbReference>
<keyword evidence="8 16" id="KW-0418">Kinase</keyword>
<dbReference type="CDD" id="cd16954">
    <property type="entry name" value="HATPase_PhoQ-like"/>
    <property type="match status" value="1"/>
</dbReference>
<evidence type="ECO:0000256" key="13">
    <source>
        <dbReference type="SAM" id="Phobius"/>
    </source>
</evidence>
<proteinExistence type="predicted"/>
<evidence type="ECO:0000256" key="12">
    <source>
        <dbReference type="ARBA" id="ARBA00023136"/>
    </source>
</evidence>
<keyword evidence="12 13" id="KW-0472">Membrane</keyword>
<evidence type="ECO:0000313" key="16">
    <source>
        <dbReference type="EMBL" id="SHH18663.1"/>
    </source>
</evidence>
<dbReference type="Pfam" id="PF02518">
    <property type="entry name" value="HATPase_c"/>
    <property type="match status" value="1"/>
</dbReference>
<dbReference type="RefSeq" id="WP_067657993.1">
    <property type="nucleotide sequence ID" value="NZ_FQXG01000002.1"/>
</dbReference>
<evidence type="ECO:0000256" key="10">
    <source>
        <dbReference type="ARBA" id="ARBA00022989"/>
    </source>
</evidence>
<dbReference type="InterPro" id="IPR003660">
    <property type="entry name" value="HAMP_dom"/>
</dbReference>
<feature type="transmembrane region" description="Helical" evidence="13">
    <location>
        <begin position="174"/>
        <end position="197"/>
    </location>
</feature>
<evidence type="ECO:0000259" key="14">
    <source>
        <dbReference type="PROSITE" id="PS50109"/>
    </source>
</evidence>
<dbReference type="InterPro" id="IPR003594">
    <property type="entry name" value="HATPase_dom"/>
</dbReference>
<reference evidence="16 17" key="1">
    <citation type="submission" date="2016-11" db="EMBL/GenBank/DDBJ databases">
        <authorList>
            <person name="Jaros S."/>
            <person name="Januszkiewicz K."/>
            <person name="Wedrychowicz H."/>
        </authorList>
    </citation>
    <scope>NUCLEOTIDE SEQUENCE [LARGE SCALE GENOMIC DNA]</scope>
    <source>
        <strain evidence="16 17">DSM 16917</strain>
    </source>
</reference>
<sequence length="458" mass="51436">MRLIDRLNPRRRPTLFRRIIGTSMLLITLALLALGASQRYDNAREMYGQYGHNFVPQLSAIGEELRLEGVNRDLGDIPTQEQFSPGLNLFALCTNDSTAYFVSRALRKLGVAEPCSYLSQFETEWLTEPLELRPGQHFYLYPLEIEGPQNQHTLLILRDANEAKKALDEKNHWVTLKLAMLLPTIMLLLVSGAVWGMKPLRQLQAQLGEITGGDRQRLDEPQASELVGLTDALNELLAQSEHRNEIYQNAMKDLAHSLKTRLAATQAILGDNPDTPESLRTELYDQLGQMDQMVQYQLRKAVMGRQGLTQAQAEVEPVAQSLKQMLAKVYRDKEVDFSLELQPGLKFPGSADDLMEMLGNLLDNAHRFAIDKVVLTTRREQDTFVMTVDDDGPGIEPELRQSVIGRGVRADERHPGQGIGLAVCHELSRTYQGDLTITESPLGGARILVQLPLKKNLH</sequence>
<dbReference type="Gene3D" id="3.30.565.10">
    <property type="entry name" value="Histidine kinase-like ATPase, C-terminal domain"/>
    <property type="match status" value="1"/>
</dbReference>